<keyword evidence="9" id="KW-0175">Coiled coil</keyword>
<evidence type="ECO:0000256" key="7">
    <source>
        <dbReference type="PIRSR" id="PIRSR006809-1"/>
    </source>
</evidence>
<feature type="coiled-coil region" evidence="9">
    <location>
        <begin position="155"/>
        <end position="192"/>
    </location>
</feature>
<keyword evidence="3 6" id="KW-0547">Nucleotide-binding</keyword>
<accession>C0GDR5</accession>
<comment type="function">
    <text evidence="6">GTPase that associates with the 50S ribosomal subunit and may have a role during protein synthesis or ribosome biogenesis.</text>
</comment>
<evidence type="ECO:0000313" key="11">
    <source>
        <dbReference type="EMBL" id="EEG78548.1"/>
    </source>
</evidence>
<dbReference type="InterPro" id="IPR025121">
    <property type="entry name" value="GTPase_HflX_N"/>
</dbReference>
<evidence type="ECO:0000256" key="6">
    <source>
        <dbReference type="HAMAP-Rule" id="MF_00900"/>
    </source>
</evidence>
<name>C0GDR5_DETAL</name>
<dbReference type="Gene3D" id="3.40.50.300">
    <property type="entry name" value="P-loop containing nucleotide triphosphate hydrolases"/>
    <property type="match status" value="1"/>
</dbReference>
<dbReference type="Pfam" id="PF16360">
    <property type="entry name" value="GTP-bdg_M"/>
    <property type="match status" value="1"/>
</dbReference>
<evidence type="ECO:0000256" key="8">
    <source>
        <dbReference type="PIRSR" id="PIRSR006809-2"/>
    </source>
</evidence>
<dbReference type="InterPro" id="IPR042108">
    <property type="entry name" value="GTPase_HflX_N_sf"/>
</dbReference>
<keyword evidence="12" id="KW-1185">Reference proteome</keyword>
<keyword evidence="5 6" id="KW-0342">GTP-binding</keyword>
<organism evidence="11 12">
    <name type="scientific">Dethiobacter alkaliphilus AHT 1</name>
    <dbReference type="NCBI Taxonomy" id="555088"/>
    <lineage>
        <taxon>Bacteria</taxon>
        <taxon>Bacillati</taxon>
        <taxon>Bacillota</taxon>
        <taxon>Dethiobacteria</taxon>
        <taxon>Dethiobacterales</taxon>
        <taxon>Dethiobacteraceae</taxon>
        <taxon>Dethiobacter</taxon>
    </lineage>
</organism>
<proteinExistence type="inferred from homology"/>
<dbReference type="NCBIfam" id="TIGR00231">
    <property type="entry name" value="small_GTP"/>
    <property type="match status" value="1"/>
</dbReference>
<dbReference type="Pfam" id="PF01926">
    <property type="entry name" value="MMR_HSR1"/>
    <property type="match status" value="1"/>
</dbReference>
<keyword evidence="2 8" id="KW-0479">Metal-binding</keyword>
<feature type="binding site" evidence="8">
    <location>
        <position position="229"/>
    </location>
    <ligand>
        <name>Mg(2+)</name>
        <dbReference type="ChEBI" id="CHEBI:18420"/>
    </ligand>
</feature>
<keyword evidence="4 8" id="KW-0460">Magnesium</keyword>
<evidence type="ECO:0000256" key="1">
    <source>
        <dbReference type="ARBA" id="ARBA00022490"/>
    </source>
</evidence>
<feature type="binding site" evidence="7">
    <location>
        <begin position="249"/>
        <end position="252"/>
    </location>
    <ligand>
        <name>GTP</name>
        <dbReference type="ChEBI" id="CHEBI:37565"/>
    </ligand>
</feature>
<dbReference type="GO" id="GO:0046872">
    <property type="term" value="F:metal ion binding"/>
    <property type="evidence" value="ECO:0007669"/>
    <property type="project" value="UniProtKB-KW"/>
</dbReference>
<dbReference type="HAMAP" id="MF_00900">
    <property type="entry name" value="GTPase_HflX"/>
    <property type="match status" value="1"/>
</dbReference>
<comment type="caution">
    <text evidence="11">The sequence shown here is derived from an EMBL/GenBank/DDBJ whole genome shotgun (WGS) entry which is preliminary data.</text>
</comment>
<dbReference type="FunFam" id="3.40.50.300:FF:000173">
    <property type="entry name" value="GTPase HflX"/>
    <property type="match status" value="1"/>
</dbReference>
<dbReference type="STRING" id="555088.DealDRAFT_0478"/>
<evidence type="ECO:0000256" key="4">
    <source>
        <dbReference type="ARBA" id="ARBA00022842"/>
    </source>
</evidence>
<dbReference type="InterPro" id="IPR027417">
    <property type="entry name" value="P-loop_NTPase"/>
</dbReference>
<dbReference type="PANTHER" id="PTHR10229">
    <property type="entry name" value="GTP-BINDING PROTEIN HFLX"/>
    <property type="match status" value="1"/>
</dbReference>
<evidence type="ECO:0000259" key="10">
    <source>
        <dbReference type="PROSITE" id="PS51705"/>
    </source>
</evidence>
<dbReference type="PRINTS" id="PR00326">
    <property type="entry name" value="GTP1OBG"/>
</dbReference>
<dbReference type="InterPro" id="IPR030394">
    <property type="entry name" value="G_HFLX_dom"/>
</dbReference>
<dbReference type="InterPro" id="IPR005225">
    <property type="entry name" value="Small_GTP-bd"/>
</dbReference>
<comment type="subcellular location">
    <subcellularLocation>
        <location evidence="6">Cytoplasm</location>
    </subcellularLocation>
    <text evidence="6">May associate with membranes.</text>
</comment>
<dbReference type="Gene3D" id="3.40.50.11060">
    <property type="entry name" value="GTPase HflX, N-terminal domain"/>
    <property type="match status" value="1"/>
</dbReference>
<evidence type="ECO:0000256" key="5">
    <source>
        <dbReference type="ARBA" id="ARBA00023134"/>
    </source>
</evidence>
<dbReference type="PANTHER" id="PTHR10229:SF0">
    <property type="entry name" value="GTP-BINDING PROTEIN 6-RELATED"/>
    <property type="match status" value="1"/>
</dbReference>
<feature type="domain" description="Hflx-type G" evidence="10">
    <location>
        <begin position="196"/>
        <end position="362"/>
    </location>
</feature>
<sequence length="425" mass="47198">MAQMEKAVLVGLETQDTQWNIEETMHELALLAETAGAEPVAEIIQKRQRPDSAFYVGKGKAEEIRLIVEETDAQLVLFDDELSPSQRRNLEEAVAVRVVDRTALILDIFAQRAKTKEGKLQVELAQLHYLLPRLTGMGVQLSRLAGGIGTRGPGETKLEVDRRRIRKRISDLKKEIEEIKKHRTLHRKARQEVPLPVVTLVGYTNAGKSTLLNALTNADVFAEDKLFATLDPTTRQVELPGGSMFLLTDTVGFIQKLPHHLVAAFRATLEEVLEADLLLHVVDTSHPQAAEQMNAVQNILQQLGAQELPAIVVFNKMDMPEAHANLSALAGEWPEHVAVSAKNKVGLDTLLEAISDNLQKNHVRLDLTLPFGSEKILAIIRKYGQLEQEEYKADGIAVRAVMPRPWAEKVKNSLVEGAAEFADDK</sequence>
<dbReference type="InterPro" id="IPR006073">
    <property type="entry name" value="GTP-bd"/>
</dbReference>
<dbReference type="CDD" id="cd01878">
    <property type="entry name" value="HflX"/>
    <property type="match status" value="1"/>
</dbReference>
<evidence type="ECO:0000256" key="9">
    <source>
        <dbReference type="SAM" id="Coils"/>
    </source>
</evidence>
<dbReference type="PIRSF" id="PIRSF006809">
    <property type="entry name" value="GTP-binding_hflX_prd"/>
    <property type="match status" value="1"/>
</dbReference>
<dbReference type="GO" id="GO:0003924">
    <property type="term" value="F:GTPase activity"/>
    <property type="evidence" value="ECO:0007669"/>
    <property type="project" value="UniProtKB-UniRule"/>
</dbReference>
<comment type="similarity">
    <text evidence="6">Belongs to the TRAFAC class OBG-HflX-like GTPase superfamily. HflX GTPase family.</text>
</comment>
<dbReference type="EMBL" id="ACJM01000002">
    <property type="protein sequence ID" value="EEG78548.1"/>
    <property type="molecule type" value="Genomic_DNA"/>
</dbReference>
<dbReference type="GO" id="GO:0005525">
    <property type="term" value="F:GTP binding"/>
    <property type="evidence" value="ECO:0007669"/>
    <property type="project" value="UniProtKB-UniRule"/>
</dbReference>
<dbReference type="SUPFAM" id="SSF52540">
    <property type="entry name" value="P-loop containing nucleoside triphosphate hydrolases"/>
    <property type="match status" value="1"/>
</dbReference>
<gene>
    <name evidence="6" type="primary">hflX</name>
    <name evidence="11" type="ORF">DealDRAFT_0478</name>
</gene>
<dbReference type="Gene3D" id="6.10.250.2860">
    <property type="match status" value="1"/>
</dbReference>
<protein>
    <recommendedName>
        <fullName evidence="6">GTPase HflX</fullName>
    </recommendedName>
    <alternativeName>
        <fullName evidence="6">GTP-binding protein HflX</fullName>
    </alternativeName>
</protein>
<feature type="binding site" evidence="8">
    <location>
        <position position="209"/>
    </location>
    <ligand>
        <name>Mg(2+)</name>
        <dbReference type="ChEBI" id="CHEBI:18420"/>
    </ligand>
</feature>
<dbReference type="GO" id="GO:0005737">
    <property type="term" value="C:cytoplasm"/>
    <property type="evidence" value="ECO:0007669"/>
    <property type="project" value="UniProtKB-SubCell"/>
</dbReference>
<feature type="binding site" evidence="7">
    <location>
        <begin position="227"/>
        <end position="231"/>
    </location>
    <ligand>
        <name>GTP</name>
        <dbReference type="ChEBI" id="CHEBI:37565"/>
    </ligand>
</feature>
<evidence type="ECO:0000256" key="3">
    <source>
        <dbReference type="ARBA" id="ARBA00022741"/>
    </source>
</evidence>
<dbReference type="FunFam" id="3.40.50.11060:FF:000001">
    <property type="entry name" value="GTPase HflX"/>
    <property type="match status" value="1"/>
</dbReference>
<feature type="binding site" evidence="7">
    <location>
        <begin position="202"/>
        <end position="209"/>
    </location>
    <ligand>
        <name>GTP</name>
        <dbReference type="ChEBI" id="CHEBI:37565"/>
    </ligand>
</feature>
<dbReference type="PROSITE" id="PS51705">
    <property type="entry name" value="G_HFLX"/>
    <property type="match status" value="1"/>
</dbReference>
<dbReference type="Pfam" id="PF13167">
    <property type="entry name" value="GTP-bdg_N"/>
    <property type="match status" value="1"/>
</dbReference>
<dbReference type="Proteomes" id="UP000006443">
    <property type="component" value="Unassembled WGS sequence"/>
</dbReference>
<evidence type="ECO:0000256" key="2">
    <source>
        <dbReference type="ARBA" id="ARBA00022723"/>
    </source>
</evidence>
<dbReference type="GO" id="GO:0043022">
    <property type="term" value="F:ribosome binding"/>
    <property type="evidence" value="ECO:0007669"/>
    <property type="project" value="TreeGrafter"/>
</dbReference>
<dbReference type="NCBIfam" id="TIGR03156">
    <property type="entry name" value="GTP_HflX"/>
    <property type="match status" value="1"/>
</dbReference>
<dbReference type="eggNOG" id="COG2262">
    <property type="taxonomic scope" value="Bacteria"/>
</dbReference>
<dbReference type="InterPro" id="IPR032305">
    <property type="entry name" value="GTP-bd_M"/>
</dbReference>
<feature type="binding site" evidence="7">
    <location>
        <begin position="315"/>
        <end position="318"/>
    </location>
    <ligand>
        <name>GTP</name>
        <dbReference type="ChEBI" id="CHEBI:37565"/>
    </ligand>
</feature>
<reference evidence="11 12" key="1">
    <citation type="submission" date="2009-02" db="EMBL/GenBank/DDBJ databases">
        <title>Sequencing of the draft genome and assembly of Dethiobacter alkaliphilus AHT 1.</title>
        <authorList>
            <consortium name="US DOE Joint Genome Institute (JGI-PGF)"/>
            <person name="Lucas S."/>
            <person name="Copeland A."/>
            <person name="Lapidus A."/>
            <person name="Glavina del Rio T."/>
            <person name="Dalin E."/>
            <person name="Tice H."/>
            <person name="Bruce D."/>
            <person name="Goodwin L."/>
            <person name="Pitluck S."/>
            <person name="Larimer F."/>
            <person name="Land M.L."/>
            <person name="Hauser L."/>
            <person name="Muyzer G."/>
        </authorList>
    </citation>
    <scope>NUCLEOTIDE SEQUENCE [LARGE SCALE GENOMIC DNA]</scope>
    <source>
        <strain evidence="11 12">AHT 1</strain>
    </source>
</reference>
<comment type="subunit">
    <text evidence="6">Monomer. Associates with the 50S ribosomal subunit.</text>
</comment>
<feature type="binding site" evidence="7">
    <location>
        <begin position="340"/>
        <end position="342"/>
    </location>
    <ligand>
        <name>GTP</name>
        <dbReference type="ChEBI" id="CHEBI:37565"/>
    </ligand>
</feature>
<dbReference type="InterPro" id="IPR016496">
    <property type="entry name" value="GTPase_HflX"/>
</dbReference>
<comment type="cofactor">
    <cofactor evidence="8">
        <name>Mg(2+)</name>
        <dbReference type="ChEBI" id="CHEBI:18420"/>
    </cofactor>
</comment>
<keyword evidence="1 6" id="KW-0963">Cytoplasm</keyword>
<evidence type="ECO:0000313" key="12">
    <source>
        <dbReference type="Proteomes" id="UP000006443"/>
    </source>
</evidence>
<dbReference type="AlphaFoldDB" id="C0GDR5"/>